<accession>A0A516RI84</accession>
<evidence type="ECO:0000259" key="4">
    <source>
        <dbReference type="PROSITE" id="PS50110"/>
    </source>
</evidence>
<evidence type="ECO:0000313" key="6">
    <source>
        <dbReference type="Proteomes" id="UP000316806"/>
    </source>
</evidence>
<dbReference type="RefSeq" id="WP_144322564.1">
    <property type="nucleotide sequence ID" value="NZ_CP040916.1"/>
</dbReference>
<evidence type="ECO:0000256" key="3">
    <source>
        <dbReference type="SAM" id="MobiDB-lite"/>
    </source>
</evidence>
<reference evidence="5 6" key="1">
    <citation type="journal article" date="2019" name="J. Ind. Microbiol. Biotechnol.">
        <title>The complete genomic sequence of Streptomyces spectabilis NRRL-2792 and identification of secondary metabolite biosynthetic gene clusters.</title>
        <authorList>
            <person name="Sinha A."/>
            <person name="Phillips-Salemka S."/>
            <person name="Niraula T.A."/>
            <person name="Short K.A."/>
            <person name="Niraula N.P."/>
        </authorList>
    </citation>
    <scope>NUCLEOTIDE SEQUENCE [LARGE SCALE GENOMIC DNA]</scope>
    <source>
        <strain evidence="5 6">NRRL 2792</strain>
    </source>
</reference>
<dbReference type="GO" id="GO:0000160">
    <property type="term" value="P:phosphorelay signal transduction system"/>
    <property type="evidence" value="ECO:0007669"/>
    <property type="project" value="InterPro"/>
</dbReference>
<feature type="domain" description="Response regulatory" evidence="4">
    <location>
        <begin position="6"/>
        <end position="123"/>
    </location>
</feature>
<dbReference type="PROSITE" id="PS50110">
    <property type="entry name" value="RESPONSE_REGULATORY"/>
    <property type="match status" value="1"/>
</dbReference>
<gene>
    <name evidence="5" type="ORF">FH965_36345</name>
</gene>
<feature type="modified residue" description="4-aspartylphosphate" evidence="2">
    <location>
        <position position="55"/>
    </location>
</feature>
<sequence length="193" mass="21138">MPSHSKILVVDDHEDYLFALESALAPLGYETTCATNGDDALKEILRGHIAVALLDVRMPGVDGLDVVRYVRGVEQTQLLPIILLTGFDVSQELSATALRLGVADIVVKPVDPWTLRTKVRYLYDTYQRLRALQTEVDGYRSRGFDGVRPAAGGPSRRGVPKQATEPPAPPDGVQVRVPSQSKGTARRRPLPKD</sequence>
<dbReference type="InterPro" id="IPR011006">
    <property type="entry name" value="CheY-like_superfamily"/>
</dbReference>
<dbReference type="SMART" id="SM00448">
    <property type="entry name" value="REC"/>
    <property type="match status" value="1"/>
</dbReference>
<evidence type="ECO:0000256" key="2">
    <source>
        <dbReference type="PROSITE-ProRule" id="PRU00169"/>
    </source>
</evidence>
<evidence type="ECO:0000313" key="5">
    <source>
        <dbReference type="EMBL" id="QDQ15361.1"/>
    </source>
</evidence>
<proteinExistence type="predicted"/>
<keyword evidence="1 2" id="KW-0597">Phosphoprotein</keyword>
<dbReference type="InterPro" id="IPR050595">
    <property type="entry name" value="Bact_response_regulator"/>
</dbReference>
<feature type="compositionally biased region" description="Basic residues" evidence="3">
    <location>
        <begin position="184"/>
        <end position="193"/>
    </location>
</feature>
<dbReference type="Proteomes" id="UP000316806">
    <property type="component" value="Chromosome"/>
</dbReference>
<protein>
    <submittedName>
        <fullName evidence="5">Response regulator</fullName>
    </submittedName>
</protein>
<evidence type="ECO:0000256" key="1">
    <source>
        <dbReference type="ARBA" id="ARBA00022553"/>
    </source>
</evidence>
<dbReference type="InterPro" id="IPR001789">
    <property type="entry name" value="Sig_transdc_resp-reg_receiver"/>
</dbReference>
<dbReference type="PANTHER" id="PTHR44591">
    <property type="entry name" value="STRESS RESPONSE REGULATOR PROTEIN 1"/>
    <property type="match status" value="1"/>
</dbReference>
<dbReference type="PANTHER" id="PTHR44591:SF3">
    <property type="entry name" value="RESPONSE REGULATORY DOMAIN-CONTAINING PROTEIN"/>
    <property type="match status" value="1"/>
</dbReference>
<feature type="region of interest" description="Disordered" evidence="3">
    <location>
        <begin position="143"/>
        <end position="193"/>
    </location>
</feature>
<dbReference type="SUPFAM" id="SSF52172">
    <property type="entry name" value="CheY-like"/>
    <property type="match status" value="1"/>
</dbReference>
<dbReference type="Pfam" id="PF00072">
    <property type="entry name" value="Response_reg"/>
    <property type="match status" value="1"/>
</dbReference>
<dbReference type="Gene3D" id="3.40.50.2300">
    <property type="match status" value="1"/>
</dbReference>
<dbReference type="EMBL" id="CP040916">
    <property type="protein sequence ID" value="QDQ15361.1"/>
    <property type="molecule type" value="Genomic_DNA"/>
</dbReference>
<organism evidence="5 6">
    <name type="scientific">Streptomyces spectabilis</name>
    <dbReference type="NCBI Taxonomy" id="68270"/>
    <lineage>
        <taxon>Bacteria</taxon>
        <taxon>Bacillati</taxon>
        <taxon>Actinomycetota</taxon>
        <taxon>Actinomycetes</taxon>
        <taxon>Kitasatosporales</taxon>
        <taxon>Streptomycetaceae</taxon>
        <taxon>Streptomyces</taxon>
    </lineage>
</organism>
<name>A0A516RI84_STRST</name>
<dbReference type="AlphaFoldDB" id="A0A516RI84"/>